<evidence type="ECO:0000313" key="3">
    <source>
        <dbReference type="Proteomes" id="UP000324897"/>
    </source>
</evidence>
<accession>A0A5J9U4E7</accession>
<gene>
    <name evidence="2" type="ORF">EJB05_34665</name>
</gene>
<feature type="compositionally biased region" description="Basic and acidic residues" evidence="1">
    <location>
        <begin position="14"/>
        <end position="31"/>
    </location>
</feature>
<feature type="region of interest" description="Disordered" evidence="1">
    <location>
        <begin position="1"/>
        <end position="44"/>
    </location>
</feature>
<dbReference type="Proteomes" id="UP000324897">
    <property type="component" value="Chromosome 7"/>
</dbReference>
<dbReference type="EMBL" id="RWGY01000029">
    <property type="protein sequence ID" value="TVU18559.1"/>
    <property type="molecule type" value="Genomic_DNA"/>
</dbReference>
<proteinExistence type="predicted"/>
<reference evidence="2 3" key="1">
    <citation type="journal article" date="2019" name="Sci. Rep.">
        <title>A high-quality genome of Eragrostis curvula grass provides insights into Poaceae evolution and supports new strategies to enhance forage quality.</title>
        <authorList>
            <person name="Carballo J."/>
            <person name="Santos B.A.C.M."/>
            <person name="Zappacosta D."/>
            <person name="Garbus I."/>
            <person name="Selva J.P."/>
            <person name="Gallo C.A."/>
            <person name="Diaz A."/>
            <person name="Albertini E."/>
            <person name="Caccamo M."/>
            <person name="Echenique V."/>
        </authorList>
    </citation>
    <scope>NUCLEOTIDE SEQUENCE [LARGE SCALE GENOMIC DNA]</scope>
    <source>
        <strain evidence="3">cv. Victoria</strain>
        <tissue evidence="2">Leaf</tissue>
    </source>
</reference>
<dbReference type="Gramene" id="TVU18559">
    <property type="protein sequence ID" value="TVU18559"/>
    <property type="gene ID" value="EJB05_34665"/>
</dbReference>
<feature type="non-terminal residue" evidence="2">
    <location>
        <position position="1"/>
    </location>
</feature>
<sequence length="162" mass="17711">MKSNHAFGLRVKQPRLDLRMAKDGQGEERATEGGGGGGAAASDRSNASLGLVEVPVEEIIPEKRIAAVKRKMHATTDDQGRITRMKTKLSREILSNQVMIAVLDRFDVLANLLSFMGISHNKLGKLGDCLERAGSPPSELDEIISICDRHLTNLVRSKRNLP</sequence>
<evidence type="ECO:0000313" key="2">
    <source>
        <dbReference type="EMBL" id="TVU18559.1"/>
    </source>
</evidence>
<keyword evidence="3" id="KW-1185">Reference proteome</keyword>
<evidence type="ECO:0000256" key="1">
    <source>
        <dbReference type="SAM" id="MobiDB-lite"/>
    </source>
</evidence>
<dbReference type="AlphaFoldDB" id="A0A5J9U4E7"/>
<protein>
    <submittedName>
        <fullName evidence="2">Uncharacterized protein</fullName>
    </submittedName>
</protein>
<name>A0A5J9U4E7_9POAL</name>
<organism evidence="2 3">
    <name type="scientific">Eragrostis curvula</name>
    <name type="common">weeping love grass</name>
    <dbReference type="NCBI Taxonomy" id="38414"/>
    <lineage>
        <taxon>Eukaryota</taxon>
        <taxon>Viridiplantae</taxon>
        <taxon>Streptophyta</taxon>
        <taxon>Embryophyta</taxon>
        <taxon>Tracheophyta</taxon>
        <taxon>Spermatophyta</taxon>
        <taxon>Magnoliopsida</taxon>
        <taxon>Liliopsida</taxon>
        <taxon>Poales</taxon>
        <taxon>Poaceae</taxon>
        <taxon>PACMAD clade</taxon>
        <taxon>Chloridoideae</taxon>
        <taxon>Eragrostideae</taxon>
        <taxon>Eragrostidinae</taxon>
        <taxon>Eragrostis</taxon>
    </lineage>
</organism>
<comment type="caution">
    <text evidence="2">The sequence shown here is derived from an EMBL/GenBank/DDBJ whole genome shotgun (WGS) entry which is preliminary data.</text>
</comment>